<dbReference type="InterPro" id="IPR023485">
    <property type="entry name" value="Ptyr_pPase"/>
</dbReference>
<protein>
    <recommendedName>
        <fullName evidence="2">protein-tyrosine-phosphatase</fullName>
        <ecNumber evidence="2">3.1.3.48</ecNumber>
    </recommendedName>
</protein>
<dbReference type="SUPFAM" id="SSF52788">
    <property type="entry name" value="Phosphotyrosine protein phosphatases I"/>
    <property type="match status" value="1"/>
</dbReference>
<keyword evidence="3" id="KW-0378">Hydrolase</keyword>
<dbReference type="GO" id="GO:0004725">
    <property type="term" value="F:protein tyrosine phosphatase activity"/>
    <property type="evidence" value="ECO:0007669"/>
    <property type="project" value="UniProtKB-EC"/>
</dbReference>
<dbReference type="Pfam" id="PF01451">
    <property type="entry name" value="LMWPc"/>
    <property type="match status" value="1"/>
</dbReference>
<proteinExistence type="inferred from homology"/>
<feature type="domain" description="Phosphotyrosine protein phosphatase I" evidence="6">
    <location>
        <begin position="5"/>
        <end position="195"/>
    </location>
</feature>
<evidence type="ECO:0000256" key="5">
    <source>
        <dbReference type="PIRSR" id="PIRSR617867-1"/>
    </source>
</evidence>
<dbReference type="InterPro" id="IPR050438">
    <property type="entry name" value="LMW_PTPase"/>
</dbReference>
<dbReference type="AlphaFoldDB" id="A0A8J3QQS0"/>
<name>A0A8J3QQS0_9ACTN</name>
<dbReference type="EMBL" id="BONZ01000015">
    <property type="protein sequence ID" value="GIH13461.1"/>
    <property type="molecule type" value="Genomic_DNA"/>
</dbReference>
<dbReference type="PRINTS" id="PR00719">
    <property type="entry name" value="LMWPTPASE"/>
</dbReference>
<accession>A0A8J3QQS0</accession>
<dbReference type="SMART" id="SM00226">
    <property type="entry name" value="LMWPc"/>
    <property type="match status" value="1"/>
</dbReference>
<sequence length="199" mass="21367">MMPPFSVLHVCMGNICRSPMAERLTMMAARERVGDKVDELIYVSSGGTGGWHAGEEMNPPAAREVRRRGGHDVGFAARKLLGEHLDTADLVLASTAEQVDYILGLRADSAGRTFVLGEFGRLLGKIDQGTLPPYAPEPDPVYARGVALVEAVDRVRGGQPPEAEDDLDDPWGRGDAFFSRVADEIDATVRPLVAALLAG</sequence>
<evidence type="ECO:0000256" key="3">
    <source>
        <dbReference type="ARBA" id="ARBA00022801"/>
    </source>
</evidence>
<reference evidence="7" key="1">
    <citation type="submission" date="2021-01" db="EMBL/GenBank/DDBJ databases">
        <title>Whole genome shotgun sequence of Rugosimonospora africana NBRC 104875.</title>
        <authorList>
            <person name="Komaki H."/>
            <person name="Tamura T."/>
        </authorList>
    </citation>
    <scope>NUCLEOTIDE SEQUENCE</scope>
    <source>
        <strain evidence="7">NBRC 104875</strain>
    </source>
</reference>
<evidence type="ECO:0000313" key="7">
    <source>
        <dbReference type="EMBL" id="GIH13461.1"/>
    </source>
</evidence>
<keyword evidence="4" id="KW-0904">Protein phosphatase</keyword>
<dbReference type="EC" id="3.1.3.48" evidence="2"/>
<evidence type="ECO:0000256" key="1">
    <source>
        <dbReference type="ARBA" id="ARBA00011063"/>
    </source>
</evidence>
<dbReference type="InterPro" id="IPR036196">
    <property type="entry name" value="Ptyr_pPase_sf"/>
</dbReference>
<dbReference type="InterPro" id="IPR017867">
    <property type="entry name" value="Tyr_phospatase_low_mol_wt"/>
</dbReference>
<dbReference type="PANTHER" id="PTHR11717">
    <property type="entry name" value="LOW MOLECULAR WEIGHT PROTEIN TYROSINE PHOSPHATASE"/>
    <property type="match status" value="1"/>
</dbReference>
<dbReference type="Proteomes" id="UP000642748">
    <property type="component" value="Unassembled WGS sequence"/>
</dbReference>
<comment type="similarity">
    <text evidence="1">Belongs to the low molecular weight phosphotyrosine protein phosphatase family.</text>
</comment>
<feature type="active site" evidence="5">
    <location>
        <position position="17"/>
    </location>
</feature>
<evidence type="ECO:0000313" key="8">
    <source>
        <dbReference type="Proteomes" id="UP000642748"/>
    </source>
</evidence>
<dbReference type="PANTHER" id="PTHR11717:SF7">
    <property type="entry name" value="LOW MOLECULAR WEIGHT PHOSPHOTYROSINE PROTEIN PHOSPHATASE"/>
    <property type="match status" value="1"/>
</dbReference>
<organism evidence="7 8">
    <name type="scientific">Rugosimonospora africana</name>
    <dbReference type="NCBI Taxonomy" id="556532"/>
    <lineage>
        <taxon>Bacteria</taxon>
        <taxon>Bacillati</taxon>
        <taxon>Actinomycetota</taxon>
        <taxon>Actinomycetes</taxon>
        <taxon>Micromonosporales</taxon>
        <taxon>Micromonosporaceae</taxon>
        <taxon>Rugosimonospora</taxon>
    </lineage>
</organism>
<feature type="active site" description="Nucleophile" evidence="5">
    <location>
        <position position="11"/>
    </location>
</feature>
<evidence type="ECO:0000256" key="2">
    <source>
        <dbReference type="ARBA" id="ARBA00013064"/>
    </source>
</evidence>
<evidence type="ECO:0000256" key="4">
    <source>
        <dbReference type="ARBA" id="ARBA00022912"/>
    </source>
</evidence>
<comment type="caution">
    <text evidence="7">The sequence shown here is derived from an EMBL/GenBank/DDBJ whole genome shotgun (WGS) entry which is preliminary data.</text>
</comment>
<evidence type="ECO:0000259" key="6">
    <source>
        <dbReference type="SMART" id="SM00226"/>
    </source>
</evidence>
<gene>
    <name evidence="7" type="ORF">Raf01_16330</name>
</gene>
<dbReference type="Gene3D" id="3.40.50.2300">
    <property type="match status" value="1"/>
</dbReference>
<keyword evidence="8" id="KW-1185">Reference proteome</keyword>